<evidence type="ECO:0000259" key="2">
    <source>
        <dbReference type="Pfam" id="PF06985"/>
    </source>
</evidence>
<dbReference type="PANTHER" id="PTHR33112">
    <property type="entry name" value="DOMAIN PROTEIN, PUTATIVE-RELATED"/>
    <property type="match status" value="1"/>
</dbReference>
<organism evidence="3 4">
    <name type="scientific">Oculimacula yallundae</name>
    <dbReference type="NCBI Taxonomy" id="86028"/>
    <lineage>
        <taxon>Eukaryota</taxon>
        <taxon>Fungi</taxon>
        <taxon>Dikarya</taxon>
        <taxon>Ascomycota</taxon>
        <taxon>Pezizomycotina</taxon>
        <taxon>Leotiomycetes</taxon>
        <taxon>Helotiales</taxon>
        <taxon>Ploettnerulaceae</taxon>
        <taxon>Oculimacula</taxon>
    </lineage>
</organism>
<evidence type="ECO:0000313" key="3">
    <source>
        <dbReference type="EMBL" id="KAL2066052.1"/>
    </source>
</evidence>
<comment type="caution">
    <text evidence="3">The sequence shown here is derived from an EMBL/GenBank/DDBJ whole genome shotgun (WGS) entry which is preliminary data.</text>
</comment>
<gene>
    <name evidence="3" type="ORF">VTL71DRAFT_2123</name>
</gene>
<dbReference type="EMBL" id="JAZHXI010000011">
    <property type="protein sequence ID" value="KAL2066052.1"/>
    <property type="molecule type" value="Genomic_DNA"/>
</dbReference>
<name>A0ABR4C7Y7_9HELO</name>
<dbReference type="Proteomes" id="UP001595075">
    <property type="component" value="Unassembled WGS sequence"/>
</dbReference>
<evidence type="ECO:0000256" key="1">
    <source>
        <dbReference type="SAM" id="MobiDB-lite"/>
    </source>
</evidence>
<dbReference type="InterPro" id="IPR010730">
    <property type="entry name" value="HET"/>
</dbReference>
<protein>
    <recommendedName>
        <fullName evidence="2">Heterokaryon incompatibility domain-containing protein</fullName>
    </recommendedName>
</protein>
<proteinExistence type="predicted"/>
<dbReference type="Pfam" id="PF06985">
    <property type="entry name" value="HET"/>
    <property type="match status" value="1"/>
</dbReference>
<sequence length="575" mass="64171">MSTSQSDGGVSRPMTEPSTILSPNDEHIPVSSLVTRQSFDNTVHSEPASEDDSLDMSDVLSNISDMCAYCQNIYAHWPSPGEERAEKLRFEHHEERSSILESADRGCSLCSQFAININSTSWVKRIDDHWVYEGVPGCKFPASSATNGTVLFVQPRSIPRHENDAWHINLFISVVNEAYDNSFKTVAKVGISGNVLEYAVNAHHSKIVVIRISEPGTCHSTLVYKLRPMLHTGSISRATSSDGIRLATTKDALPLAKAWLLTCQDEHESCGHSSNATFAPTRLVDVSGSKPRLHIVDPAESDIQYATLSHCWGLTSYTRLKRSNLQQFQHTIPTEAISTSFQHAMSITNYLGLHYIWIDSLCIIQDSVEDWRKEAGLMSSVYGGSAINIAAAGAEDGAGGCFTTRRSSWICRLKITSIGVSSYFMCVPAEFYLRLLDDMPLMKRAWALQERILPSRSLCFTKSQLFWECNELHACETFPAGYNFQYGEPTFLDFNDDLSVLEKWSSIVSSYSARSLTLRKDKLVAISGLAKIFQERTQYTYIAGLWRSGLESQLCWFVASSQELSARPIKYRAPT</sequence>
<feature type="region of interest" description="Disordered" evidence="1">
    <location>
        <begin position="1"/>
        <end position="33"/>
    </location>
</feature>
<keyword evidence="4" id="KW-1185">Reference proteome</keyword>
<accession>A0ABR4C7Y7</accession>
<dbReference type="PANTHER" id="PTHR33112:SF10">
    <property type="entry name" value="TOL"/>
    <property type="match status" value="1"/>
</dbReference>
<feature type="domain" description="Heterokaryon incompatibility" evidence="2">
    <location>
        <begin position="305"/>
        <end position="450"/>
    </location>
</feature>
<evidence type="ECO:0000313" key="4">
    <source>
        <dbReference type="Proteomes" id="UP001595075"/>
    </source>
</evidence>
<reference evidence="3 4" key="1">
    <citation type="journal article" date="2024" name="Commun. Biol.">
        <title>Comparative genomic analysis of thermophilic fungi reveals convergent evolutionary adaptations and gene losses.</title>
        <authorList>
            <person name="Steindorff A.S."/>
            <person name="Aguilar-Pontes M.V."/>
            <person name="Robinson A.J."/>
            <person name="Andreopoulos B."/>
            <person name="LaButti K."/>
            <person name="Kuo A."/>
            <person name="Mondo S."/>
            <person name="Riley R."/>
            <person name="Otillar R."/>
            <person name="Haridas S."/>
            <person name="Lipzen A."/>
            <person name="Grimwood J."/>
            <person name="Schmutz J."/>
            <person name="Clum A."/>
            <person name="Reid I.D."/>
            <person name="Moisan M.C."/>
            <person name="Butler G."/>
            <person name="Nguyen T.T.M."/>
            <person name="Dewar K."/>
            <person name="Conant G."/>
            <person name="Drula E."/>
            <person name="Henrissat B."/>
            <person name="Hansel C."/>
            <person name="Singer S."/>
            <person name="Hutchinson M.I."/>
            <person name="de Vries R.P."/>
            <person name="Natvig D.O."/>
            <person name="Powell A.J."/>
            <person name="Tsang A."/>
            <person name="Grigoriev I.V."/>
        </authorList>
    </citation>
    <scope>NUCLEOTIDE SEQUENCE [LARGE SCALE GENOMIC DNA]</scope>
    <source>
        <strain evidence="3 4">CBS 494.80</strain>
    </source>
</reference>